<dbReference type="Proteomes" id="UP001631969">
    <property type="component" value="Unassembled WGS sequence"/>
</dbReference>
<accession>A0ACC7NWG4</accession>
<name>A0ACC7NWG4_9BACL</name>
<protein>
    <submittedName>
        <fullName evidence="1">Lipid A biosynthesis acyltransferase</fullName>
    </submittedName>
</protein>
<organism evidence="1 2">
    <name type="scientific">Paenibacillus mesotrionivorans</name>
    <dbReference type="NCBI Taxonomy" id="3160968"/>
    <lineage>
        <taxon>Bacteria</taxon>
        <taxon>Bacillati</taxon>
        <taxon>Bacillota</taxon>
        <taxon>Bacilli</taxon>
        <taxon>Bacillales</taxon>
        <taxon>Paenibacillaceae</taxon>
        <taxon>Paenibacillus</taxon>
    </lineage>
</organism>
<reference evidence="1" key="1">
    <citation type="submission" date="2024-12" db="EMBL/GenBank/DDBJ databases">
        <authorList>
            <person name="Wu N."/>
        </authorList>
    </citation>
    <scope>NUCLEOTIDE SEQUENCE</scope>
    <source>
        <strain evidence="1">P15</strain>
    </source>
</reference>
<comment type="caution">
    <text evidence="1">The sequence shown here is derived from an EMBL/GenBank/DDBJ whole genome shotgun (WGS) entry which is preliminary data.</text>
</comment>
<proteinExistence type="predicted"/>
<keyword evidence="1" id="KW-0012">Acyltransferase</keyword>
<evidence type="ECO:0000313" key="2">
    <source>
        <dbReference type="Proteomes" id="UP001631969"/>
    </source>
</evidence>
<dbReference type="EMBL" id="JBJURJ010000006">
    <property type="protein sequence ID" value="MFM9328830.1"/>
    <property type="molecule type" value="Genomic_DNA"/>
</dbReference>
<gene>
    <name evidence="1" type="ORF">ACI1P1_11060</name>
</gene>
<keyword evidence="1" id="KW-0808">Transferase</keyword>
<evidence type="ECO:0000313" key="1">
    <source>
        <dbReference type="EMBL" id="MFM9328830.1"/>
    </source>
</evidence>
<keyword evidence="2" id="KW-1185">Reference proteome</keyword>
<sequence>MYQTIALLTRLQQAQGRGPVLLRRALGKPAPLLLPGAALALQTLLRGQTAMIRHNMAELLPAEGRTAAEQQAYVSTCVSGFYRHAARTLYELLAAETLLPSRRVDIRLEGEHHLAEALKQGKGAILYAPHTGNFFYGYWHLSRTYPSLTVATASDPELAPLYRSFQRLGCPGLDYDKTPPMQLVRKLRHHLEGGGVLLLLGDFYRPGFPRARLLGRATRLPAGAAKLGLELGTPVVPARCVREADHTHRFVMEEPVQLRERFGPGEQADAAAFLNLLLEQQLLKNPEQWFYWFNAHERFAGGSRREGE</sequence>